<proteinExistence type="predicted"/>
<dbReference type="KEGG" id="lpg:BB562_14065"/>
<dbReference type="Proteomes" id="UP001267003">
    <property type="component" value="Unassembled WGS sequence"/>
</dbReference>
<dbReference type="EMBL" id="JAVLAQ010000001">
    <property type="protein sequence ID" value="MDT6988535.1"/>
    <property type="molecule type" value="Genomic_DNA"/>
</dbReference>
<reference evidence="1" key="1">
    <citation type="submission" date="2023-08" db="EMBL/GenBank/DDBJ databases">
        <authorList>
            <person name="Page C.A."/>
            <person name="Perez-Diaz I.M."/>
        </authorList>
    </citation>
    <scope>NUCLEOTIDE SEQUENCE</scope>
    <source>
        <strain evidence="1">7.8.46</strain>
    </source>
</reference>
<evidence type="ECO:0000313" key="1">
    <source>
        <dbReference type="EMBL" id="MDT6988535.1"/>
    </source>
</evidence>
<evidence type="ECO:0000313" key="2">
    <source>
        <dbReference type="Proteomes" id="UP001267003"/>
    </source>
</evidence>
<accession>A0AAP5UN51</accession>
<dbReference type="RefSeq" id="WP_101874048.1">
    <property type="nucleotide sequence ID" value="NZ_CP016491.1"/>
</dbReference>
<gene>
    <name evidence="1" type="ORF">RI536_00110</name>
</gene>
<protein>
    <submittedName>
        <fullName evidence="1">Uncharacterized protein</fullName>
    </submittedName>
</protein>
<name>A0AAP5UN51_LACPE</name>
<comment type="caution">
    <text evidence="1">The sequence shown here is derived from an EMBL/GenBank/DDBJ whole genome shotgun (WGS) entry which is preliminary data.</text>
</comment>
<organism evidence="1 2">
    <name type="scientific">Lactiplantibacillus pentosus</name>
    <name type="common">Lactobacillus pentosus</name>
    <dbReference type="NCBI Taxonomy" id="1589"/>
    <lineage>
        <taxon>Bacteria</taxon>
        <taxon>Bacillati</taxon>
        <taxon>Bacillota</taxon>
        <taxon>Bacilli</taxon>
        <taxon>Lactobacillales</taxon>
        <taxon>Lactobacillaceae</taxon>
        <taxon>Lactiplantibacillus</taxon>
    </lineage>
</organism>
<dbReference type="AlphaFoldDB" id="A0AAP5UN51"/>
<sequence>MKNIDLTNEFILKAPAEPGSAELNLSLGKDYSDSHPINYFINQDINRGPLAHITVYGNGLAIYLEQRANSIVIRTNGEFVSQNDGSLKLSSFKEQ</sequence>